<accession>A0ACB9QX36</accession>
<evidence type="ECO:0000313" key="2">
    <source>
        <dbReference type="Proteomes" id="UP001057402"/>
    </source>
</evidence>
<protein>
    <submittedName>
        <fullName evidence="1">Uncharacterized protein</fullName>
    </submittedName>
</protein>
<organism evidence="1 2">
    <name type="scientific">Melastoma candidum</name>
    <dbReference type="NCBI Taxonomy" id="119954"/>
    <lineage>
        <taxon>Eukaryota</taxon>
        <taxon>Viridiplantae</taxon>
        <taxon>Streptophyta</taxon>
        <taxon>Embryophyta</taxon>
        <taxon>Tracheophyta</taxon>
        <taxon>Spermatophyta</taxon>
        <taxon>Magnoliopsida</taxon>
        <taxon>eudicotyledons</taxon>
        <taxon>Gunneridae</taxon>
        <taxon>Pentapetalae</taxon>
        <taxon>rosids</taxon>
        <taxon>malvids</taxon>
        <taxon>Myrtales</taxon>
        <taxon>Melastomataceae</taxon>
        <taxon>Melastomatoideae</taxon>
        <taxon>Melastomateae</taxon>
        <taxon>Melastoma</taxon>
    </lineage>
</organism>
<proteinExistence type="predicted"/>
<name>A0ACB9QX36_9MYRT</name>
<sequence length="374" mass="42472">MRKIVVLELLSTKRVMSFRSIREHETWNMIRNISSISSTGKPINLSKSILSLINDLTSRSAFGDRCKYQDEFISFLKEVTALGGGFELPDLFPSIGILRYLSWQKQAWVRLHRQIDRILEHIINDHKSKLTTNGEIDAREDLVDVLLKLQQTSELKFFITVDVIKNVIMEMFSAGTDTSSTTIEWAMSELIRNPHVMVKAQAAIRNALVGKTRIQEADIQSIDYLKNVVKETLRLHPPGPLMAREAREECTIKGYRIPQKAKVVVNLSVLGRDPEYWSDPNSFNPERFEESSIDFRGGNFEFIPFGGGRRICPGIGFGLANIELPLAHLLYHFDWTTADGKSHEALDMTESFGITSRRKNNLVLIPRTVIPLSG</sequence>
<keyword evidence="2" id="KW-1185">Reference proteome</keyword>
<reference evidence="2" key="1">
    <citation type="journal article" date="2023" name="Front. Plant Sci.">
        <title>Chromosomal-level genome assembly of Melastoma candidum provides insights into trichome evolution.</title>
        <authorList>
            <person name="Zhong Y."/>
            <person name="Wu W."/>
            <person name="Sun C."/>
            <person name="Zou P."/>
            <person name="Liu Y."/>
            <person name="Dai S."/>
            <person name="Zhou R."/>
        </authorList>
    </citation>
    <scope>NUCLEOTIDE SEQUENCE [LARGE SCALE GENOMIC DNA]</scope>
</reference>
<gene>
    <name evidence="1" type="ORF">MLD38_019495</name>
</gene>
<evidence type="ECO:0000313" key="1">
    <source>
        <dbReference type="EMBL" id="KAI4371233.1"/>
    </source>
</evidence>
<dbReference type="EMBL" id="CM042884">
    <property type="protein sequence ID" value="KAI4371233.1"/>
    <property type="molecule type" value="Genomic_DNA"/>
</dbReference>
<comment type="caution">
    <text evidence="1">The sequence shown here is derived from an EMBL/GenBank/DDBJ whole genome shotgun (WGS) entry which is preliminary data.</text>
</comment>
<dbReference type="Proteomes" id="UP001057402">
    <property type="component" value="Chromosome 5"/>
</dbReference>